<dbReference type="GO" id="GO:0000156">
    <property type="term" value="F:phosphorelay response regulator activity"/>
    <property type="evidence" value="ECO:0007669"/>
    <property type="project" value="InterPro"/>
</dbReference>
<feature type="domain" description="HTH LytTR-type" evidence="5">
    <location>
        <begin position="137"/>
        <end position="223"/>
    </location>
</feature>
<gene>
    <name evidence="6" type="ORF">LKD22_08525</name>
</gene>
<keyword evidence="7" id="KW-1185">Reference proteome</keyword>
<dbReference type="Gene3D" id="3.40.50.2300">
    <property type="match status" value="1"/>
</dbReference>
<dbReference type="SMART" id="SM00448">
    <property type="entry name" value="REC"/>
    <property type="match status" value="1"/>
</dbReference>
<dbReference type="EMBL" id="JAJEPX010000024">
    <property type="protein sequence ID" value="MCC2177169.1"/>
    <property type="molecule type" value="Genomic_DNA"/>
</dbReference>
<dbReference type="AlphaFoldDB" id="A0AAW4VYT5"/>
<evidence type="ECO:0000256" key="1">
    <source>
        <dbReference type="ARBA" id="ARBA00018672"/>
    </source>
</evidence>
<accession>A0AAW4VYT5</accession>
<reference evidence="6 7" key="1">
    <citation type="submission" date="2021-10" db="EMBL/GenBank/DDBJ databases">
        <title>Anaerobic single-cell dispensing facilitates the cultivation of human gut bacteria.</title>
        <authorList>
            <person name="Afrizal A."/>
        </authorList>
    </citation>
    <scope>NUCLEOTIDE SEQUENCE [LARGE SCALE GENOMIC DNA]</scope>
    <source>
        <strain evidence="6 7">CLA-AA-H270</strain>
    </source>
</reference>
<dbReference type="PANTHER" id="PTHR37299:SF1">
    <property type="entry name" value="STAGE 0 SPORULATION PROTEIN A HOMOLOG"/>
    <property type="match status" value="1"/>
</dbReference>
<dbReference type="PROSITE" id="PS50930">
    <property type="entry name" value="HTH_LYTTR"/>
    <property type="match status" value="1"/>
</dbReference>
<keyword evidence="6" id="KW-0238">DNA-binding</keyword>
<evidence type="ECO:0000256" key="3">
    <source>
        <dbReference type="PROSITE-ProRule" id="PRU00169"/>
    </source>
</evidence>
<comment type="caution">
    <text evidence="6">The sequence shown here is derived from an EMBL/GenBank/DDBJ whole genome shotgun (WGS) entry which is preliminary data.</text>
</comment>
<feature type="domain" description="Response regulatory" evidence="4">
    <location>
        <begin position="2"/>
        <end position="114"/>
    </location>
</feature>
<evidence type="ECO:0000313" key="7">
    <source>
        <dbReference type="Proteomes" id="UP001298753"/>
    </source>
</evidence>
<dbReference type="SUPFAM" id="SSF52172">
    <property type="entry name" value="CheY-like"/>
    <property type="match status" value="1"/>
</dbReference>
<dbReference type="GO" id="GO:0003677">
    <property type="term" value="F:DNA binding"/>
    <property type="evidence" value="ECO:0007669"/>
    <property type="project" value="UniProtKB-KW"/>
</dbReference>
<name>A0AAW4VYT5_9FIRM</name>
<dbReference type="InterPro" id="IPR046947">
    <property type="entry name" value="LytR-like"/>
</dbReference>
<protein>
    <recommendedName>
        <fullName evidence="1">Stage 0 sporulation protein A homolog</fullName>
    </recommendedName>
</protein>
<sequence>MNIIICDDDEAQVVQIERFLSTRNGYTIFSFHSGKELLSSLPQSCDIAILDIKLQDTLGTKIAEKLQAIYPEIDIILISSYPKYVTNAFHIKVSQFLVKPINKKTFLSEFDYILAQRCSKHYRWIVTNKTSIHALFPDEITFVEAYHRHLYVHTQTQTIDICGSLKDACKELECYGFILCHQGFLVNTKYIHHIEDDTIILSTGDKVPISYRKRKEFIERYTKIITR</sequence>
<proteinExistence type="predicted"/>
<dbReference type="Gene3D" id="2.40.50.1020">
    <property type="entry name" value="LytTr DNA-binding domain"/>
    <property type="match status" value="1"/>
</dbReference>
<dbReference type="Pfam" id="PF04397">
    <property type="entry name" value="LytTR"/>
    <property type="match status" value="1"/>
</dbReference>
<dbReference type="PANTHER" id="PTHR37299">
    <property type="entry name" value="TRANSCRIPTIONAL REGULATOR-RELATED"/>
    <property type="match status" value="1"/>
</dbReference>
<comment type="function">
    <text evidence="2">May play the central regulatory role in sporulation. It may be an element of the effector pathway responsible for the activation of sporulation genes in response to nutritional stress. Spo0A may act in concert with spo0H (a sigma factor) to control the expression of some genes that are critical to the sporulation process.</text>
</comment>
<feature type="modified residue" description="4-aspartylphosphate" evidence="3">
    <location>
        <position position="51"/>
    </location>
</feature>
<evidence type="ECO:0000313" key="6">
    <source>
        <dbReference type="EMBL" id="MCC2177169.1"/>
    </source>
</evidence>
<dbReference type="InterPro" id="IPR007492">
    <property type="entry name" value="LytTR_DNA-bd_dom"/>
</dbReference>
<dbReference type="CDD" id="cd00156">
    <property type="entry name" value="REC"/>
    <property type="match status" value="1"/>
</dbReference>
<evidence type="ECO:0000256" key="2">
    <source>
        <dbReference type="ARBA" id="ARBA00024867"/>
    </source>
</evidence>
<dbReference type="InterPro" id="IPR011006">
    <property type="entry name" value="CheY-like_superfamily"/>
</dbReference>
<evidence type="ECO:0000259" key="4">
    <source>
        <dbReference type="PROSITE" id="PS50110"/>
    </source>
</evidence>
<dbReference type="SMART" id="SM00850">
    <property type="entry name" value="LytTR"/>
    <property type="match status" value="1"/>
</dbReference>
<dbReference type="InterPro" id="IPR001789">
    <property type="entry name" value="Sig_transdc_resp-reg_receiver"/>
</dbReference>
<dbReference type="RefSeq" id="WP_227600825.1">
    <property type="nucleotide sequence ID" value="NZ_JAJEPX010000024.1"/>
</dbReference>
<dbReference type="Pfam" id="PF00072">
    <property type="entry name" value="Response_reg"/>
    <property type="match status" value="1"/>
</dbReference>
<evidence type="ECO:0000259" key="5">
    <source>
        <dbReference type="PROSITE" id="PS50930"/>
    </source>
</evidence>
<organism evidence="6 7">
    <name type="scientific">Agathobaculum butyriciproducens</name>
    <dbReference type="NCBI Taxonomy" id="1628085"/>
    <lineage>
        <taxon>Bacteria</taxon>
        <taxon>Bacillati</taxon>
        <taxon>Bacillota</taxon>
        <taxon>Clostridia</taxon>
        <taxon>Eubacteriales</taxon>
        <taxon>Butyricicoccaceae</taxon>
        <taxon>Agathobaculum</taxon>
    </lineage>
</organism>
<keyword evidence="3" id="KW-0597">Phosphoprotein</keyword>
<dbReference type="Proteomes" id="UP001298753">
    <property type="component" value="Unassembled WGS sequence"/>
</dbReference>
<dbReference type="GeneID" id="98660250"/>
<dbReference type="PROSITE" id="PS50110">
    <property type="entry name" value="RESPONSE_REGULATORY"/>
    <property type="match status" value="1"/>
</dbReference>